<sequence>MPYLSSSAIRRAEYDPSTRTLQIWFTSGGHPYNYYGVPEEIYRGLITAASAGNYFDRYIKDRYS</sequence>
<evidence type="ECO:0000313" key="3">
    <source>
        <dbReference type="Proteomes" id="UP001055125"/>
    </source>
</evidence>
<feature type="domain" description="KTSC" evidence="1">
    <location>
        <begin position="5"/>
        <end position="63"/>
    </location>
</feature>
<dbReference type="RefSeq" id="WP_373874875.1">
    <property type="nucleotide sequence ID" value="NZ_BPQP01000123.1"/>
</dbReference>
<evidence type="ECO:0000259" key="1">
    <source>
        <dbReference type="Pfam" id="PF13619"/>
    </source>
</evidence>
<evidence type="ECO:0000313" key="2">
    <source>
        <dbReference type="EMBL" id="GJD97893.1"/>
    </source>
</evidence>
<dbReference type="Pfam" id="PF13619">
    <property type="entry name" value="KTSC"/>
    <property type="match status" value="1"/>
</dbReference>
<dbReference type="EMBL" id="BPQP01000123">
    <property type="protein sequence ID" value="GJD97893.1"/>
    <property type="molecule type" value="Genomic_DNA"/>
</dbReference>
<proteinExistence type="predicted"/>
<dbReference type="Proteomes" id="UP001055125">
    <property type="component" value="Unassembled WGS sequence"/>
</dbReference>
<keyword evidence="3" id="KW-1185">Reference proteome</keyword>
<reference evidence="2" key="1">
    <citation type="journal article" date="2021" name="Front. Microbiol.">
        <title>Comprehensive Comparative Genomics and Phenotyping of Methylobacterium Species.</title>
        <authorList>
            <person name="Alessa O."/>
            <person name="Ogura Y."/>
            <person name="Fujitani Y."/>
            <person name="Takami H."/>
            <person name="Hayashi T."/>
            <person name="Sahin N."/>
            <person name="Tani A."/>
        </authorList>
    </citation>
    <scope>NUCLEOTIDE SEQUENCE</scope>
    <source>
        <strain evidence="2">DSM 19015</strain>
    </source>
</reference>
<name>A0ABQ4S7W8_9HYPH</name>
<protein>
    <recommendedName>
        <fullName evidence="1">KTSC domain-containing protein</fullName>
    </recommendedName>
</protein>
<gene>
    <name evidence="2" type="ORF">OCOJLMKI_5132</name>
</gene>
<accession>A0ABQ4S7W8</accession>
<dbReference type="InterPro" id="IPR025309">
    <property type="entry name" value="KTSC_dom"/>
</dbReference>
<organism evidence="2 3">
    <name type="scientific">Methylobacterium iners</name>
    <dbReference type="NCBI Taxonomy" id="418707"/>
    <lineage>
        <taxon>Bacteria</taxon>
        <taxon>Pseudomonadati</taxon>
        <taxon>Pseudomonadota</taxon>
        <taxon>Alphaproteobacteria</taxon>
        <taxon>Hyphomicrobiales</taxon>
        <taxon>Methylobacteriaceae</taxon>
        <taxon>Methylobacterium</taxon>
    </lineage>
</organism>
<comment type="caution">
    <text evidence="2">The sequence shown here is derived from an EMBL/GenBank/DDBJ whole genome shotgun (WGS) entry which is preliminary data.</text>
</comment>
<reference evidence="2" key="2">
    <citation type="submission" date="2021-08" db="EMBL/GenBank/DDBJ databases">
        <authorList>
            <person name="Tani A."/>
            <person name="Ola A."/>
            <person name="Ogura Y."/>
            <person name="Katsura K."/>
            <person name="Hayashi T."/>
        </authorList>
    </citation>
    <scope>NUCLEOTIDE SEQUENCE</scope>
    <source>
        <strain evidence="2">DSM 19015</strain>
    </source>
</reference>